<dbReference type="Proteomes" id="UP000887579">
    <property type="component" value="Unplaced"/>
</dbReference>
<dbReference type="WBParaSite" id="ES5_v2.g10734.t1">
    <property type="protein sequence ID" value="ES5_v2.g10734.t1"/>
    <property type="gene ID" value="ES5_v2.g10734"/>
</dbReference>
<sequence length="216" mass="25025">MPAYANLDLAEVAERSERIQRFADRTGEFSSIPRGPKLCEDEVVKKPKKGLLSTVKVSRKKAGDAAVEAWRAAEREHEANEIIYSSKKPTKKEKPQITEKILTVLKAIGGRKFDQFFTEKEINQVVIIQDERKKFMKKLNEKKKCSWFKTVATRWKERSYYSKEIKNIKLLNAKRIDLDYVIAELNLSQQQTELNSAANSLEILNECYDKQIHTDD</sequence>
<evidence type="ECO:0000313" key="1">
    <source>
        <dbReference type="Proteomes" id="UP000887579"/>
    </source>
</evidence>
<organism evidence="1 2">
    <name type="scientific">Panagrolaimus sp. ES5</name>
    <dbReference type="NCBI Taxonomy" id="591445"/>
    <lineage>
        <taxon>Eukaryota</taxon>
        <taxon>Metazoa</taxon>
        <taxon>Ecdysozoa</taxon>
        <taxon>Nematoda</taxon>
        <taxon>Chromadorea</taxon>
        <taxon>Rhabditida</taxon>
        <taxon>Tylenchina</taxon>
        <taxon>Panagrolaimomorpha</taxon>
        <taxon>Panagrolaimoidea</taxon>
        <taxon>Panagrolaimidae</taxon>
        <taxon>Panagrolaimus</taxon>
    </lineage>
</organism>
<proteinExistence type="predicted"/>
<protein>
    <submittedName>
        <fullName evidence="2">Uncharacterized protein</fullName>
    </submittedName>
</protein>
<name>A0AC34F164_9BILA</name>
<accession>A0AC34F164</accession>
<reference evidence="2" key="1">
    <citation type="submission" date="2022-11" db="UniProtKB">
        <authorList>
            <consortium name="WormBaseParasite"/>
        </authorList>
    </citation>
    <scope>IDENTIFICATION</scope>
</reference>
<evidence type="ECO:0000313" key="2">
    <source>
        <dbReference type="WBParaSite" id="ES5_v2.g10734.t1"/>
    </source>
</evidence>